<keyword evidence="3" id="KW-0804">Transcription</keyword>
<dbReference type="PANTHER" id="PTHR43537:SF5">
    <property type="entry name" value="UXU OPERON TRANSCRIPTIONAL REGULATOR"/>
    <property type="match status" value="1"/>
</dbReference>
<evidence type="ECO:0000313" key="7">
    <source>
        <dbReference type="Proteomes" id="UP000248198"/>
    </source>
</evidence>
<organism evidence="6 7">
    <name type="scientific">Pedobacter nutrimenti</name>
    <dbReference type="NCBI Taxonomy" id="1241337"/>
    <lineage>
        <taxon>Bacteria</taxon>
        <taxon>Pseudomonadati</taxon>
        <taxon>Bacteroidota</taxon>
        <taxon>Sphingobacteriia</taxon>
        <taxon>Sphingobacteriales</taxon>
        <taxon>Sphingobacteriaceae</taxon>
        <taxon>Pedobacter</taxon>
    </lineage>
</organism>
<protein>
    <submittedName>
        <fullName evidence="6">GntR family transcriptional repressor for pyruvate dehydrogenase complex</fullName>
    </submittedName>
</protein>
<dbReference type="Proteomes" id="UP000248198">
    <property type="component" value="Unassembled WGS sequence"/>
</dbReference>
<dbReference type="AlphaFoldDB" id="A0A318UKT1"/>
<dbReference type="SUPFAM" id="SSF46785">
    <property type="entry name" value="Winged helix' DNA-binding domain"/>
    <property type="match status" value="1"/>
</dbReference>
<keyword evidence="6" id="KW-0670">Pyruvate</keyword>
<evidence type="ECO:0000259" key="5">
    <source>
        <dbReference type="PROSITE" id="PS50949"/>
    </source>
</evidence>
<comment type="caution">
    <text evidence="6">The sequence shown here is derived from an EMBL/GenBank/DDBJ whole genome shotgun (WGS) entry which is preliminary data.</text>
</comment>
<dbReference type="SMART" id="SM00895">
    <property type="entry name" value="FCD"/>
    <property type="match status" value="1"/>
</dbReference>
<accession>A0A318UKT1</accession>
<dbReference type="InterPro" id="IPR011711">
    <property type="entry name" value="GntR_C"/>
</dbReference>
<dbReference type="Pfam" id="PF07729">
    <property type="entry name" value="FCD"/>
    <property type="match status" value="1"/>
</dbReference>
<dbReference type="EMBL" id="QKLU01000001">
    <property type="protein sequence ID" value="PYF77002.1"/>
    <property type="molecule type" value="Genomic_DNA"/>
</dbReference>
<keyword evidence="4" id="KW-0175">Coiled coil</keyword>
<dbReference type="SMART" id="SM00345">
    <property type="entry name" value="HTH_GNTR"/>
    <property type="match status" value="1"/>
</dbReference>
<dbReference type="PROSITE" id="PS50949">
    <property type="entry name" value="HTH_GNTR"/>
    <property type="match status" value="1"/>
</dbReference>
<evidence type="ECO:0000256" key="1">
    <source>
        <dbReference type="ARBA" id="ARBA00023015"/>
    </source>
</evidence>
<dbReference type="InterPro" id="IPR036390">
    <property type="entry name" value="WH_DNA-bd_sf"/>
</dbReference>
<evidence type="ECO:0000256" key="3">
    <source>
        <dbReference type="ARBA" id="ARBA00023163"/>
    </source>
</evidence>
<dbReference type="GO" id="GO:0003700">
    <property type="term" value="F:DNA-binding transcription factor activity"/>
    <property type="evidence" value="ECO:0007669"/>
    <property type="project" value="InterPro"/>
</dbReference>
<dbReference type="GO" id="GO:0003677">
    <property type="term" value="F:DNA binding"/>
    <property type="evidence" value="ECO:0007669"/>
    <property type="project" value="UniProtKB-KW"/>
</dbReference>
<reference evidence="6 7" key="1">
    <citation type="submission" date="2018-06" db="EMBL/GenBank/DDBJ databases">
        <title>Genomic Encyclopedia of Archaeal and Bacterial Type Strains, Phase II (KMG-II): from individual species to whole genera.</title>
        <authorList>
            <person name="Goeker M."/>
        </authorList>
    </citation>
    <scope>NUCLEOTIDE SEQUENCE [LARGE SCALE GENOMIC DNA]</scope>
    <source>
        <strain evidence="6 7">DSM 27372</strain>
    </source>
</reference>
<dbReference type="CDD" id="cd07377">
    <property type="entry name" value="WHTH_GntR"/>
    <property type="match status" value="1"/>
</dbReference>
<evidence type="ECO:0000256" key="2">
    <source>
        <dbReference type="ARBA" id="ARBA00023125"/>
    </source>
</evidence>
<keyword evidence="1" id="KW-0805">Transcription regulation</keyword>
<dbReference type="SUPFAM" id="SSF48008">
    <property type="entry name" value="GntR ligand-binding domain-like"/>
    <property type="match status" value="1"/>
</dbReference>
<dbReference type="InterPro" id="IPR036388">
    <property type="entry name" value="WH-like_DNA-bd_sf"/>
</dbReference>
<proteinExistence type="predicted"/>
<evidence type="ECO:0000313" key="6">
    <source>
        <dbReference type="EMBL" id="PYF77002.1"/>
    </source>
</evidence>
<dbReference type="PANTHER" id="PTHR43537">
    <property type="entry name" value="TRANSCRIPTIONAL REGULATOR, GNTR FAMILY"/>
    <property type="match status" value="1"/>
</dbReference>
<dbReference type="Pfam" id="PF00392">
    <property type="entry name" value="GntR"/>
    <property type="match status" value="1"/>
</dbReference>
<gene>
    <name evidence="6" type="ORF">B0O44_101479</name>
</gene>
<evidence type="ECO:0000256" key="4">
    <source>
        <dbReference type="SAM" id="Coils"/>
    </source>
</evidence>
<feature type="domain" description="HTH gntR-type" evidence="5">
    <location>
        <begin position="26"/>
        <end position="94"/>
    </location>
</feature>
<name>A0A318UKT1_9SPHI</name>
<keyword evidence="2" id="KW-0238">DNA-binding</keyword>
<dbReference type="Gene3D" id="1.10.10.10">
    <property type="entry name" value="Winged helix-like DNA-binding domain superfamily/Winged helix DNA-binding domain"/>
    <property type="match status" value="1"/>
</dbReference>
<dbReference type="PRINTS" id="PR00035">
    <property type="entry name" value="HTHGNTR"/>
</dbReference>
<keyword evidence="7" id="KW-1185">Reference proteome</keyword>
<dbReference type="InterPro" id="IPR008920">
    <property type="entry name" value="TF_FadR/GntR_C"/>
</dbReference>
<dbReference type="Gene3D" id="1.20.120.530">
    <property type="entry name" value="GntR ligand-binding domain-like"/>
    <property type="match status" value="1"/>
</dbReference>
<sequence length="259" mass="29032">MVYQLIGKPNICMKSFIETIKSIEVESPADKIIGQLKQLITSGQLQPGDRLPAERVLAEKFGVGRSYVREAILKLEFYGLLKTNPQSGTYVSGLSIKVMDSIITDVIKFNKDDFNALLEARYYLELDAVKLAAERRTEQDLENLREALLDYENKINNGQDAVEEDMLFHIKIAKASKNSVIESMILILIPDLIKNIVENKICGENRGKLAIPEHRSILKAIEERDIDAAENALAAHLNDMFQISQAGYNAQKIINSAPN</sequence>
<feature type="coiled-coil region" evidence="4">
    <location>
        <begin position="134"/>
        <end position="161"/>
    </location>
</feature>
<dbReference type="InterPro" id="IPR000524">
    <property type="entry name" value="Tscrpt_reg_HTH_GntR"/>
</dbReference>